<evidence type="ECO:0000256" key="1">
    <source>
        <dbReference type="ARBA" id="ARBA00010555"/>
    </source>
</evidence>
<comment type="similarity">
    <text evidence="1 7">Belongs to the SbcD family.</text>
</comment>
<evidence type="ECO:0000256" key="6">
    <source>
        <dbReference type="ARBA" id="ARBA00022839"/>
    </source>
</evidence>
<accession>A0ABN1TLB5</accession>
<dbReference type="InterPro" id="IPR029052">
    <property type="entry name" value="Metallo-depent_PP-like"/>
</dbReference>
<evidence type="ECO:0000256" key="5">
    <source>
        <dbReference type="ARBA" id="ARBA00022801"/>
    </source>
</evidence>
<keyword evidence="11" id="KW-1185">Reference proteome</keyword>
<keyword evidence="7" id="KW-0235">DNA replication</keyword>
<name>A0ABN1TLB5_9ACTN</name>
<gene>
    <name evidence="7" type="primary">sbcD</name>
    <name evidence="10" type="ORF">GCM10009668_04620</name>
</gene>
<dbReference type="SUPFAM" id="SSF56300">
    <property type="entry name" value="Metallo-dependent phosphatases"/>
    <property type="match status" value="1"/>
</dbReference>
<reference evidence="10 11" key="1">
    <citation type="journal article" date="2019" name="Int. J. Syst. Evol. Microbiol.">
        <title>The Global Catalogue of Microorganisms (GCM) 10K type strain sequencing project: providing services to taxonomists for standard genome sequencing and annotation.</title>
        <authorList>
            <consortium name="The Broad Institute Genomics Platform"/>
            <consortium name="The Broad Institute Genome Sequencing Center for Infectious Disease"/>
            <person name="Wu L."/>
            <person name="Ma J."/>
        </authorList>
    </citation>
    <scope>NUCLEOTIDE SEQUENCE [LARGE SCALE GENOMIC DNA]</scope>
    <source>
        <strain evidence="10 11">JCM 13008</strain>
    </source>
</reference>
<dbReference type="RefSeq" id="WP_343990937.1">
    <property type="nucleotide sequence ID" value="NZ_BAAALG010000002.1"/>
</dbReference>
<comment type="subunit">
    <text evidence="2 7">Heterodimer of SbcC and SbcD.</text>
</comment>
<evidence type="ECO:0000256" key="3">
    <source>
        <dbReference type="ARBA" id="ARBA00013365"/>
    </source>
</evidence>
<evidence type="ECO:0000256" key="4">
    <source>
        <dbReference type="ARBA" id="ARBA00022722"/>
    </source>
</evidence>
<protein>
    <recommendedName>
        <fullName evidence="3 7">Nuclease SbcCD subunit D</fullName>
    </recommendedName>
</protein>
<evidence type="ECO:0000256" key="7">
    <source>
        <dbReference type="RuleBase" id="RU363069"/>
    </source>
</evidence>
<dbReference type="Pfam" id="PF12320">
    <property type="entry name" value="SbcD_C"/>
    <property type="match status" value="1"/>
</dbReference>
<organism evidence="10 11">
    <name type="scientific">Nocardioides dubius</name>
    <dbReference type="NCBI Taxonomy" id="317019"/>
    <lineage>
        <taxon>Bacteria</taxon>
        <taxon>Bacillati</taxon>
        <taxon>Actinomycetota</taxon>
        <taxon>Actinomycetes</taxon>
        <taxon>Propionibacteriales</taxon>
        <taxon>Nocardioidaceae</taxon>
        <taxon>Nocardioides</taxon>
    </lineage>
</organism>
<dbReference type="NCBIfam" id="TIGR00619">
    <property type="entry name" value="sbcd"/>
    <property type="match status" value="1"/>
</dbReference>
<proteinExistence type="inferred from homology"/>
<dbReference type="EMBL" id="BAAALG010000002">
    <property type="protein sequence ID" value="GAA1092625.1"/>
    <property type="molecule type" value="Genomic_DNA"/>
</dbReference>
<dbReference type="Pfam" id="PF00149">
    <property type="entry name" value="Metallophos"/>
    <property type="match status" value="1"/>
</dbReference>
<keyword evidence="6 7" id="KW-0269">Exonuclease</keyword>
<keyword evidence="5 7" id="KW-0378">Hydrolase</keyword>
<dbReference type="GO" id="GO:0004527">
    <property type="term" value="F:exonuclease activity"/>
    <property type="evidence" value="ECO:0007669"/>
    <property type="project" value="UniProtKB-KW"/>
</dbReference>
<evidence type="ECO:0000256" key="2">
    <source>
        <dbReference type="ARBA" id="ARBA00011322"/>
    </source>
</evidence>
<comment type="caution">
    <text evidence="10">The sequence shown here is derived from an EMBL/GenBank/DDBJ whole genome shotgun (WGS) entry which is preliminary data.</text>
</comment>
<feature type="domain" description="Calcineurin-like phosphoesterase" evidence="8">
    <location>
        <begin position="1"/>
        <end position="221"/>
    </location>
</feature>
<evidence type="ECO:0000259" key="9">
    <source>
        <dbReference type="Pfam" id="PF12320"/>
    </source>
</evidence>
<dbReference type="InterPro" id="IPR004843">
    <property type="entry name" value="Calcineurin-like_PHP"/>
</dbReference>
<evidence type="ECO:0000313" key="10">
    <source>
        <dbReference type="EMBL" id="GAA1092625.1"/>
    </source>
</evidence>
<dbReference type="PANTHER" id="PTHR30337">
    <property type="entry name" value="COMPONENT OF ATP-DEPENDENT DSDNA EXONUCLEASE"/>
    <property type="match status" value="1"/>
</dbReference>
<dbReference type="CDD" id="cd00840">
    <property type="entry name" value="MPP_Mre11_N"/>
    <property type="match status" value="1"/>
</dbReference>
<dbReference type="Gene3D" id="3.60.21.10">
    <property type="match status" value="1"/>
</dbReference>
<dbReference type="PANTHER" id="PTHR30337:SF0">
    <property type="entry name" value="NUCLEASE SBCCD SUBUNIT D"/>
    <property type="match status" value="1"/>
</dbReference>
<dbReference type="InterPro" id="IPR041796">
    <property type="entry name" value="Mre11_N"/>
</dbReference>
<keyword evidence="7" id="KW-0255">Endonuclease</keyword>
<keyword evidence="4 7" id="KW-0540">Nuclease</keyword>
<dbReference type="InterPro" id="IPR050535">
    <property type="entry name" value="DNA_Repair-Maintenance_Comp"/>
</dbReference>
<dbReference type="Proteomes" id="UP001501581">
    <property type="component" value="Unassembled WGS sequence"/>
</dbReference>
<dbReference type="InterPro" id="IPR004593">
    <property type="entry name" value="SbcD"/>
</dbReference>
<evidence type="ECO:0000313" key="11">
    <source>
        <dbReference type="Proteomes" id="UP001501581"/>
    </source>
</evidence>
<keyword evidence="7" id="KW-0233">DNA recombination</keyword>
<sequence>MRILHTSDWHLGRSFHREGMLTHQGAFVDHVLEVVAAEKVDLVVVSGDVYDRALPPVDAVKLANEAFTRLSRSGARVVISSGNHDSAQRLGFGSELIDAAGIHLRTRASEVGTPVMVEDAHGPVAVHALPYLEPDLLREPWSLAARSHEAVLGEAMRRVNADLAARPGARSVVLAHAFVADVAATVPEVSDSERDISVGGVSIAPAALFDGIDYVALGHLHGRATLTDRVRYSGSPLAYSFSEARHLKGSWLVDLDGTGQVRAEFIEAPVPRRLHQLSGELAALLADPALDAHHEDWLAITLTDQIRPNAAMEQLRQRFPHTLQLSFAPSGPMPRDGARQRPGAGVSDHQITLDFIAELRGVPADDAEAALLQEACDACTHDRDLDREAG</sequence>
<dbReference type="InterPro" id="IPR026843">
    <property type="entry name" value="SbcD_C"/>
</dbReference>
<evidence type="ECO:0000259" key="8">
    <source>
        <dbReference type="Pfam" id="PF00149"/>
    </source>
</evidence>
<comment type="function">
    <text evidence="7">SbcCD cleaves DNA hairpin structures. These structures can inhibit DNA replication and are intermediates in certain DNA recombination reactions. The complex acts as a 3'-&gt;5' double strand exonuclease that can open hairpins. It also has a 5' single-strand endonuclease activity.</text>
</comment>
<feature type="domain" description="Nuclease SbcCD subunit D C-terminal" evidence="9">
    <location>
        <begin position="271"/>
        <end position="327"/>
    </location>
</feature>